<dbReference type="PANTHER" id="PTHR13696">
    <property type="entry name" value="P-LOOP CONTAINING NUCLEOSIDE TRIPHOSPHATE HYDROLASE"/>
    <property type="match status" value="1"/>
</dbReference>
<dbReference type="EMBL" id="CDMZ01001037">
    <property type="protein sequence ID" value="CEM26057.1"/>
    <property type="molecule type" value="Genomic_DNA"/>
</dbReference>
<evidence type="ECO:0000313" key="2">
    <source>
        <dbReference type="EMBL" id="CEM26057.1"/>
    </source>
</evidence>
<dbReference type="InterPro" id="IPR027417">
    <property type="entry name" value="P-loop_NTPase"/>
</dbReference>
<dbReference type="AlphaFoldDB" id="A0A0G4GAN0"/>
<dbReference type="InterPro" id="IPR050678">
    <property type="entry name" value="DNA_Partitioning_ATPase"/>
</dbReference>
<reference evidence="2" key="1">
    <citation type="submission" date="2014-11" db="EMBL/GenBank/DDBJ databases">
        <authorList>
            <person name="Otto D Thomas"/>
            <person name="Naeem Raeece"/>
        </authorList>
    </citation>
    <scope>NUCLEOTIDE SEQUENCE</scope>
</reference>
<dbReference type="SUPFAM" id="SSF52540">
    <property type="entry name" value="P-loop containing nucleoside triphosphate hydrolases"/>
    <property type="match status" value="1"/>
</dbReference>
<name>A0A0G4GAN0_9ALVE</name>
<dbReference type="PANTHER" id="PTHR13696:SF99">
    <property type="entry name" value="COBYRINIC ACID AC-DIAMIDE SYNTHASE"/>
    <property type="match status" value="1"/>
</dbReference>
<dbReference type="CDD" id="cd02042">
    <property type="entry name" value="ParAB_family"/>
    <property type="match status" value="1"/>
</dbReference>
<gene>
    <name evidence="2" type="ORF">Cvel_4429</name>
</gene>
<evidence type="ECO:0000259" key="1">
    <source>
        <dbReference type="Pfam" id="PF13614"/>
    </source>
</evidence>
<proteinExistence type="predicted"/>
<dbReference type="VEuPathDB" id="CryptoDB:Cvel_4429"/>
<accession>A0A0G4GAN0</accession>
<sequence length="370" mass="40909">MPLIHSYAVWNNKGGVGKTTLTFHLACRYAEWHPNRRILCIDACPQASLSMTLLSSQAQHGSNHVATLSRTEVQRGGQPVANVARTIAGYLLSASTIGHALPAAEVENFLVQPHQYNNYIPPNLYLLCGDGSLELLSRRLEADREIRPSGLDNPWKRITLLLKDFLRDVTASNPTVDFVSFIDTNPAFNTYTEIAIAASTRLLCPIAPDDYSTAALKAMFELVYGHTQPHPIFDAYREYTFAVKAENHLTLPRVHKIILNRSTMYDTRVCNAFSQMGIQAATSCHAVFQTNPEYFEDAVGGAGADLSAFHGRFLENLADFHSVAVICSHVGRPLSQAQGTHTLVTDRVKVQLTQAQRYLAQLDTLVLSLD</sequence>
<dbReference type="Gene3D" id="3.40.50.300">
    <property type="entry name" value="P-loop containing nucleotide triphosphate hydrolases"/>
    <property type="match status" value="1"/>
</dbReference>
<dbReference type="InterPro" id="IPR025669">
    <property type="entry name" value="AAA_dom"/>
</dbReference>
<dbReference type="Pfam" id="PF13614">
    <property type="entry name" value="AAA_31"/>
    <property type="match status" value="1"/>
</dbReference>
<feature type="domain" description="AAA" evidence="1">
    <location>
        <begin position="8"/>
        <end position="222"/>
    </location>
</feature>
<protein>
    <recommendedName>
        <fullName evidence="1">AAA domain-containing protein</fullName>
    </recommendedName>
</protein>
<organism evidence="2">
    <name type="scientific">Chromera velia CCMP2878</name>
    <dbReference type="NCBI Taxonomy" id="1169474"/>
    <lineage>
        <taxon>Eukaryota</taxon>
        <taxon>Sar</taxon>
        <taxon>Alveolata</taxon>
        <taxon>Colpodellida</taxon>
        <taxon>Chromeraceae</taxon>
        <taxon>Chromera</taxon>
    </lineage>
</organism>